<evidence type="ECO:0000256" key="8">
    <source>
        <dbReference type="ARBA" id="ARBA00023159"/>
    </source>
</evidence>
<feature type="modified residue" description="4-aspartylphosphate" evidence="12">
    <location>
        <position position="53"/>
    </location>
</feature>
<organism evidence="16 17">
    <name type="scientific">Cohnella silvisoli</name>
    <dbReference type="NCBI Taxonomy" id="2873699"/>
    <lineage>
        <taxon>Bacteria</taxon>
        <taxon>Bacillati</taxon>
        <taxon>Bacillota</taxon>
        <taxon>Bacilli</taxon>
        <taxon>Bacillales</taxon>
        <taxon>Paenibacillaceae</taxon>
        <taxon>Cohnella</taxon>
    </lineage>
</organism>
<reference evidence="16 17" key="1">
    <citation type="journal article" date="2023" name="Genome Announc.">
        <title>Pan-Genome Analyses of the Genus Cohnella and Proposal of the Novel Species Cohnella silvisoli sp. nov., Isolated from Forest Soil.</title>
        <authorList>
            <person name="Wang C."/>
            <person name="Mao L."/>
            <person name="Bao G."/>
            <person name="Zhu H."/>
        </authorList>
    </citation>
    <scope>NUCLEOTIDE SEQUENCE [LARGE SCALE GENOMIC DNA]</scope>
    <source>
        <strain evidence="16 17">NL03-T5-1</strain>
    </source>
</reference>
<evidence type="ECO:0000256" key="5">
    <source>
        <dbReference type="ARBA" id="ARBA00023015"/>
    </source>
</evidence>
<evidence type="ECO:0000313" key="16">
    <source>
        <dbReference type="EMBL" id="MEQ4481239.1"/>
    </source>
</evidence>
<dbReference type="InterPro" id="IPR036388">
    <property type="entry name" value="WH-like_DNA-bd_sf"/>
</dbReference>
<evidence type="ECO:0000259" key="15">
    <source>
        <dbReference type="PROSITE" id="PS51755"/>
    </source>
</evidence>
<dbReference type="PROSITE" id="PS51755">
    <property type="entry name" value="OMPR_PHOB"/>
    <property type="match status" value="1"/>
</dbReference>
<evidence type="ECO:0000256" key="9">
    <source>
        <dbReference type="ARBA" id="ARBA00023163"/>
    </source>
</evidence>
<dbReference type="InterPro" id="IPR039420">
    <property type="entry name" value="WalR-like"/>
</dbReference>
<dbReference type="Gene3D" id="3.40.50.2300">
    <property type="match status" value="1"/>
</dbReference>
<protein>
    <recommendedName>
        <fullName evidence="11">Heme response regulator HssR</fullName>
    </recommendedName>
</protein>
<evidence type="ECO:0000256" key="10">
    <source>
        <dbReference type="ARBA" id="ARBA00037471"/>
    </source>
</evidence>
<dbReference type="Pfam" id="PF00486">
    <property type="entry name" value="Trans_reg_C"/>
    <property type="match status" value="1"/>
</dbReference>
<evidence type="ECO:0000259" key="14">
    <source>
        <dbReference type="PROSITE" id="PS50110"/>
    </source>
</evidence>
<feature type="DNA-binding region" description="OmpR/PhoB-type" evidence="13">
    <location>
        <begin position="125"/>
        <end position="223"/>
    </location>
</feature>
<keyword evidence="2" id="KW-0963">Cytoplasm</keyword>
<dbReference type="Proteomes" id="UP001493487">
    <property type="component" value="Unassembled WGS sequence"/>
</dbReference>
<dbReference type="InterPro" id="IPR001789">
    <property type="entry name" value="Sig_transdc_resp-reg_receiver"/>
</dbReference>
<proteinExistence type="predicted"/>
<comment type="caution">
    <text evidence="16">The sequence shown here is derived from an EMBL/GenBank/DDBJ whole genome shotgun (WGS) entry which is preliminary data.</text>
</comment>
<dbReference type="Gene3D" id="1.10.10.10">
    <property type="entry name" value="Winged helix-like DNA-binding domain superfamily/Winged helix DNA-binding domain"/>
    <property type="match status" value="1"/>
</dbReference>
<comment type="function">
    <text evidence="10">Member of the two-component regulatory system HssS/HssR involved in intracellular heme homeostasis and tempering of staphylococcal virulence. Phosphorylated HssR binds to a direct repeat sequence within hrtAB promoter and activates the expression of hrtAB, an efflux pump, in response to extracellular heme, hemin, hemoglobin or blood.</text>
</comment>
<evidence type="ECO:0000313" key="17">
    <source>
        <dbReference type="Proteomes" id="UP001493487"/>
    </source>
</evidence>
<evidence type="ECO:0000256" key="4">
    <source>
        <dbReference type="ARBA" id="ARBA00023012"/>
    </source>
</evidence>
<dbReference type="CDD" id="cd00383">
    <property type="entry name" value="trans_reg_C"/>
    <property type="match status" value="1"/>
</dbReference>
<evidence type="ECO:0000256" key="7">
    <source>
        <dbReference type="ARBA" id="ARBA00023125"/>
    </source>
</evidence>
<dbReference type="SMART" id="SM00862">
    <property type="entry name" value="Trans_reg_C"/>
    <property type="match status" value="1"/>
</dbReference>
<evidence type="ECO:0000256" key="2">
    <source>
        <dbReference type="ARBA" id="ARBA00022490"/>
    </source>
</evidence>
<keyword evidence="3 12" id="KW-0597">Phosphoprotein</keyword>
<dbReference type="EMBL" id="JASKHM010000001">
    <property type="protein sequence ID" value="MEQ4481239.1"/>
    <property type="molecule type" value="Genomic_DNA"/>
</dbReference>
<evidence type="ECO:0000256" key="1">
    <source>
        <dbReference type="ARBA" id="ARBA00004496"/>
    </source>
</evidence>
<evidence type="ECO:0000256" key="6">
    <source>
        <dbReference type="ARBA" id="ARBA00023026"/>
    </source>
</evidence>
<dbReference type="InterPro" id="IPR011006">
    <property type="entry name" value="CheY-like_superfamily"/>
</dbReference>
<keyword evidence="7 13" id="KW-0238">DNA-binding</keyword>
<keyword evidence="17" id="KW-1185">Reference proteome</keyword>
<keyword evidence="9" id="KW-0804">Transcription</keyword>
<dbReference type="SUPFAM" id="SSF52172">
    <property type="entry name" value="CheY-like"/>
    <property type="match status" value="1"/>
</dbReference>
<dbReference type="InterPro" id="IPR001867">
    <property type="entry name" value="OmpR/PhoB-type_DNA-bd"/>
</dbReference>
<evidence type="ECO:0000256" key="11">
    <source>
        <dbReference type="ARBA" id="ARBA00039976"/>
    </source>
</evidence>
<name>A0ABV1KMD7_9BACL</name>
<dbReference type="CDD" id="cd17574">
    <property type="entry name" value="REC_OmpR"/>
    <property type="match status" value="1"/>
</dbReference>
<keyword evidence="5" id="KW-0805">Transcription regulation</keyword>
<dbReference type="PANTHER" id="PTHR48111">
    <property type="entry name" value="REGULATOR OF RPOS"/>
    <property type="match status" value="1"/>
</dbReference>
<comment type="subcellular location">
    <subcellularLocation>
        <location evidence="1">Cytoplasm</location>
    </subcellularLocation>
</comment>
<dbReference type="RefSeq" id="WP_232182250.1">
    <property type="nucleotide sequence ID" value="NZ_JAIOAP010000001.1"/>
</dbReference>
<feature type="domain" description="Response regulatory" evidence="14">
    <location>
        <begin position="4"/>
        <end position="117"/>
    </location>
</feature>
<dbReference type="Pfam" id="PF00072">
    <property type="entry name" value="Response_reg"/>
    <property type="match status" value="1"/>
</dbReference>
<gene>
    <name evidence="16" type="ORF">QJS35_02395</name>
</gene>
<keyword evidence="8" id="KW-0010">Activator</keyword>
<accession>A0ABV1KMD7</accession>
<evidence type="ECO:0000256" key="3">
    <source>
        <dbReference type="ARBA" id="ARBA00022553"/>
    </source>
</evidence>
<keyword evidence="4" id="KW-0902">Two-component regulatory system</keyword>
<evidence type="ECO:0000256" key="13">
    <source>
        <dbReference type="PROSITE-ProRule" id="PRU01091"/>
    </source>
</evidence>
<dbReference type="PANTHER" id="PTHR48111:SF49">
    <property type="entry name" value="HEME RESPONSE REGULATOR HSSR"/>
    <property type="match status" value="1"/>
</dbReference>
<dbReference type="PROSITE" id="PS50110">
    <property type="entry name" value="RESPONSE_REGULATORY"/>
    <property type="match status" value="1"/>
</dbReference>
<sequence length="226" mass="26180">MRIHVVIADDDPPIRELLRLVLSKEGYLVLEAENGQQAADILENEQVHLAIVDVMMPGMNGLELCREIREHYDIPVLMLTAKGQLEDKEQGYLAGTDDYMVKPFEPKELLFRIKALLRRYRLVSSEVIRLGNVSIDRKSYEIRVGEELITLPLREFELLSQLASQPGRIYTREQLIQLIWGADFGGDSRTVDVHIKRLRERFADRRADFFITTIRGLGYKLEVREE</sequence>
<evidence type="ECO:0000256" key="12">
    <source>
        <dbReference type="PROSITE-ProRule" id="PRU00169"/>
    </source>
</evidence>
<keyword evidence="6" id="KW-0843">Virulence</keyword>
<feature type="domain" description="OmpR/PhoB-type" evidence="15">
    <location>
        <begin position="125"/>
        <end position="223"/>
    </location>
</feature>
<dbReference type="SMART" id="SM00448">
    <property type="entry name" value="REC"/>
    <property type="match status" value="1"/>
</dbReference>